<dbReference type="GO" id="GO:0005886">
    <property type="term" value="C:plasma membrane"/>
    <property type="evidence" value="ECO:0007669"/>
    <property type="project" value="UniProtKB-SubCell"/>
</dbReference>
<feature type="domain" description="Peptidase S26" evidence="10">
    <location>
        <begin position="53"/>
        <end position="212"/>
    </location>
</feature>
<accession>A0A7X2Z2Z9</accession>
<dbReference type="InterPro" id="IPR000223">
    <property type="entry name" value="Pept_S26A_signal_pept_1"/>
</dbReference>
<comment type="caution">
    <text evidence="11">The sequence shown here is derived from an EMBL/GenBank/DDBJ whole genome shotgun (WGS) entry which is preliminary data.</text>
</comment>
<protein>
    <recommendedName>
        <fullName evidence="4 8">Signal peptidase I</fullName>
        <ecNumber evidence="4 8">3.4.21.89</ecNumber>
    </recommendedName>
</protein>
<dbReference type="PROSITE" id="PS00760">
    <property type="entry name" value="SPASE_I_2"/>
    <property type="match status" value="1"/>
</dbReference>
<evidence type="ECO:0000256" key="5">
    <source>
        <dbReference type="ARBA" id="ARBA00022670"/>
    </source>
</evidence>
<dbReference type="InterPro" id="IPR019533">
    <property type="entry name" value="Peptidase_S26"/>
</dbReference>
<name>A0A7X2Z2Z9_9BACL</name>
<dbReference type="InterPro" id="IPR036286">
    <property type="entry name" value="LexA/Signal_pep-like_sf"/>
</dbReference>
<dbReference type="OrthoDB" id="9802919at2"/>
<dbReference type="InterPro" id="IPR019756">
    <property type="entry name" value="Pept_S26A_signal_pept_1_Ser-AS"/>
</dbReference>
<evidence type="ECO:0000256" key="9">
    <source>
        <dbReference type="RuleBase" id="RU362042"/>
    </source>
</evidence>
<feature type="active site" evidence="7">
    <location>
        <position position="129"/>
    </location>
</feature>
<dbReference type="RefSeq" id="WP_155611910.1">
    <property type="nucleotide sequence ID" value="NZ_WNZW01000006.1"/>
</dbReference>
<evidence type="ECO:0000256" key="1">
    <source>
        <dbReference type="ARBA" id="ARBA00000677"/>
    </source>
</evidence>
<sequence>MKPVNLPEHRDTDHPEYVRKRAEVDKDYAEAKRRAAEESAQPVLQNKWVRELWDLGKTAAIAFIIMLLLNMFVFNLSMVKGESMQPTLEEQERLFVDKIVYYFSSPRSGDIVVLKDPSTGPDKKHYLVKRVIAAPGETVEIRDHVLYVNGQALNEPYTDVQIEDRDFAEIRLGENEYFVMGDNRRYGRSKDSRSFGSVQKKDIVGRAEFVFWPVTKIRGL</sequence>
<evidence type="ECO:0000259" key="10">
    <source>
        <dbReference type="Pfam" id="PF10502"/>
    </source>
</evidence>
<dbReference type="GO" id="GO:0004252">
    <property type="term" value="F:serine-type endopeptidase activity"/>
    <property type="evidence" value="ECO:0007669"/>
    <property type="project" value="InterPro"/>
</dbReference>
<dbReference type="PRINTS" id="PR00727">
    <property type="entry name" value="LEADERPTASE"/>
</dbReference>
<dbReference type="PANTHER" id="PTHR43390">
    <property type="entry name" value="SIGNAL PEPTIDASE I"/>
    <property type="match status" value="1"/>
</dbReference>
<dbReference type="EMBL" id="WNZW01000006">
    <property type="protein sequence ID" value="MUG46536.1"/>
    <property type="molecule type" value="Genomic_DNA"/>
</dbReference>
<evidence type="ECO:0000256" key="6">
    <source>
        <dbReference type="ARBA" id="ARBA00022801"/>
    </source>
</evidence>
<comment type="subcellular location">
    <subcellularLocation>
        <location evidence="2">Cell membrane</location>
        <topology evidence="2">Single-pass type II membrane protein</topology>
    </subcellularLocation>
    <subcellularLocation>
        <location evidence="9">Membrane</location>
        <topology evidence="9">Single-pass type II membrane protein</topology>
    </subcellularLocation>
</comment>
<dbReference type="SUPFAM" id="SSF51306">
    <property type="entry name" value="LexA/Signal peptidase"/>
    <property type="match status" value="1"/>
</dbReference>
<evidence type="ECO:0000313" key="11">
    <source>
        <dbReference type="EMBL" id="MUG46536.1"/>
    </source>
</evidence>
<dbReference type="GO" id="GO:0006465">
    <property type="term" value="P:signal peptide processing"/>
    <property type="evidence" value="ECO:0007669"/>
    <property type="project" value="InterPro"/>
</dbReference>
<dbReference type="Gene3D" id="2.10.109.10">
    <property type="entry name" value="Umud Fragment, subunit A"/>
    <property type="match status" value="1"/>
</dbReference>
<dbReference type="PROSITE" id="PS00501">
    <property type="entry name" value="SPASE_I_1"/>
    <property type="match status" value="1"/>
</dbReference>
<evidence type="ECO:0000256" key="7">
    <source>
        <dbReference type="PIRSR" id="PIRSR600223-1"/>
    </source>
</evidence>
<feature type="active site" evidence="7">
    <location>
        <position position="83"/>
    </location>
</feature>
<keyword evidence="8" id="KW-0472">Membrane</keyword>
<keyword evidence="8" id="KW-1133">Transmembrane helix</keyword>
<dbReference type="EC" id="3.4.21.89" evidence="4 8"/>
<evidence type="ECO:0000256" key="2">
    <source>
        <dbReference type="ARBA" id="ARBA00004401"/>
    </source>
</evidence>
<evidence type="ECO:0000256" key="4">
    <source>
        <dbReference type="ARBA" id="ARBA00013208"/>
    </source>
</evidence>
<dbReference type="PANTHER" id="PTHR43390:SF1">
    <property type="entry name" value="CHLOROPLAST PROCESSING PEPTIDASE"/>
    <property type="match status" value="1"/>
</dbReference>
<evidence type="ECO:0000313" key="12">
    <source>
        <dbReference type="Proteomes" id="UP000447876"/>
    </source>
</evidence>
<dbReference type="Proteomes" id="UP000447876">
    <property type="component" value="Unassembled WGS sequence"/>
</dbReference>
<proteinExistence type="inferred from homology"/>
<keyword evidence="5 8" id="KW-0645">Protease</keyword>
<dbReference type="AlphaFoldDB" id="A0A7X2Z2Z9"/>
<gene>
    <name evidence="11" type="primary">lepB</name>
    <name evidence="11" type="ORF">GNP95_16230</name>
</gene>
<keyword evidence="8" id="KW-0812">Transmembrane</keyword>
<evidence type="ECO:0000256" key="3">
    <source>
        <dbReference type="ARBA" id="ARBA00009370"/>
    </source>
</evidence>
<dbReference type="InterPro" id="IPR019757">
    <property type="entry name" value="Pept_S26A_signal_pept_1_Lys-AS"/>
</dbReference>
<feature type="transmembrane region" description="Helical" evidence="8">
    <location>
        <begin position="58"/>
        <end position="76"/>
    </location>
</feature>
<evidence type="ECO:0000256" key="8">
    <source>
        <dbReference type="RuleBase" id="RU003993"/>
    </source>
</evidence>
<dbReference type="GO" id="GO:0009003">
    <property type="term" value="F:signal peptidase activity"/>
    <property type="evidence" value="ECO:0007669"/>
    <property type="project" value="UniProtKB-EC"/>
</dbReference>
<comment type="similarity">
    <text evidence="3 9">Belongs to the peptidase S26 family.</text>
</comment>
<reference evidence="11 12" key="1">
    <citation type="submission" date="2019-11" db="EMBL/GenBank/DDBJ databases">
        <title>Draft genome sequences of five Paenibacillus species of dairy origin.</title>
        <authorList>
            <person name="Olajide A.M."/>
            <person name="Chen S."/>
            <person name="Lapointe G."/>
        </authorList>
    </citation>
    <scope>NUCLEOTIDE SEQUENCE [LARGE SCALE GENOMIC DNA]</scope>
    <source>
        <strain evidence="11 12">12CR55</strain>
    </source>
</reference>
<dbReference type="CDD" id="cd06530">
    <property type="entry name" value="S26_SPase_I"/>
    <property type="match status" value="1"/>
</dbReference>
<organism evidence="11 12">
    <name type="scientific">Paenibacillus woosongensis</name>
    <dbReference type="NCBI Taxonomy" id="307580"/>
    <lineage>
        <taxon>Bacteria</taxon>
        <taxon>Bacillati</taxon>
        <taxon>Bacillota</taxon>
        <taxon>Bacilli</taxon>
        <taxon>Bacillales</taxon>
        <taxon>Paenibacillaceae</taxon>
        <taxon>Paenibacillus</taxon>
    </lineage>
</organism>
<keyword evidence="6 8" id="KW-0378">Hydrolase</keyword>
<dbReference type="Pfam" id="PF10502">
    <property type="entry name" value="Peptidase_S26"/>
    <property type="match status" value="1"/>
</dbReference>
<dbReference type="NCBIfam" id="TIGR02227">
    <property type="entry name" value="sigpep_I_bact"/>
    <property type="match status" value="1"/>
</dbReference>
<comment type="catalytic activity">
    <reaction evidence="1 8">
        <text>Cleavage of hydrophobic, N-terminal signal or leader sequences from secreted and periplasmic proteins.</text>
        <dbReference type="EC" id="3.4.21.89"/>
    </reaction>
</comment>